<keyword evidence="4 12" id="KW-0813">Transport</keyword>
<accession>A0A8H4RRQ1</accession>
<evidence type="ECO:0000256" key="4">
    <source>
        <dbReference type="ARBA" id="ARBA00022448"/>
    </source>
</evidence>
<dbReference type="InterPro" id="IPR004038">
    <property type="entry name" value="Ribosomal_eL8/eL30/eS12/Gad45"/>
</dbReference>
<dbReference type="AlphaFoldDB" id="A0A8H4RRQ1"/>
<feature type="domain" description="Ribosomal protein eL8/eL30/eS12/Gadd45" evidence="14">
    <location>
        <begin position="221"/>
        <end position="319"/>
    </location>
</feature>
<comment type="function">
    <text evidence="12">Component of the ubiquinol-cytochrome c oxidoreductase, a multisubunit transmembrane complex that is part of the mitochondrial electron transport chain which drives oxidative phosphorylation. The complex plays an important role in the uptake of multiple carbon sources present in different host niches.</text>
</comment>
<feature type="compositionally biased region" description="Basic residues" evidence="13">
    <location>
        <begin position="137"/>
        <end position="160"/>
    </location>
</feature>
<comment type="caution">
    <text evidence="15">The sequence shown here is derived from an EMBL/GenBank/DDBJ whole genome shotgun (WGS) entry which is preliminary data.</text>
</comment>
<keyword evidence="5 12" id="KW-0679">Respiratory chain</keyword>
<name>A0A8H4RRQ1_9HELO</name>
<dbReference type="GO" id="GO:0003723">
    <property type="term" value="F:RNA binding"/>
    <property type="evidence" value="ECO:0007669"/>
    <property type="project" value="InterPro"/>
</dbReference>
<evidence type="ECO:0000256" key="13">
    <source>
        <dbReference type="SAM" id="MobiDB-lite"/>
    </source>
</evidence>
<dbReference type="Gene3D" id="1.20.5.210">
    <property type="entry name" value="Cytochrome b-c1 complex subunit 8"/>
    <property type="match status" value="1"/>
</dbReference>
<dbReference type="InterPro" id="IPR004037">
    <property type="entry name" value="Ribosomal_eL8-like_CS"/>
</dbReference>
<dbReference type="Proteomes" id="UP000566819">
    <property type="component" value="Unassembled WGS sequence"/>
</dbReference>
<dbReference type="SUPFAM" id="SSF55315">
    <property type="entry name" value="L30e-like"/>
    <property type="match status" value="1"/>
</dbReference>
<dbReference type="FunFam" id="1.20.5.210:FF:000001">
    <property type="entry name" value="Cytochrome b-c1 complex subunit 8"/>
    <property type="match status" value="1"/>
</dbReference>
<reference evidence="15 16" key="1">
    <citation type="submission" date="2020-03" db="EMBL/GenBank/DDBJ databases">
        <title>Draft Genome Sequence of Cudoniella acicularis.</title>
        <authorList>
            <person name="Buettner E."/>
            <person name="Kellner H."/>
        </authorList>
    </citation>
    <scope>NUCLEOTIDE SEQUENCE [LARGE SCALE GENOMIC DNA]</scope>
    <source>
        <strain evidence="15 16">DSM 108380</strain>
    </source>
</reference>
<gene>
    <name evidence="15" type="ORF">G7Y89_g3282</name>
</gene>
<keyword evidence="11" id="KW-0472">Membrane</keyword>
<protein>
    <recommendedName>
        <fullName evidence="12">Cytochrome b-c1 complex subunit 8</fullName>
    </recommendedName>
    <alternativeName>
        <fullName evidence="12">Complex III subunit 8</fullName>
    </alternativeName>
</protein>
<comment type="similarity">
    <text evidence="2">Belongs to the eukaryotic ribosomal protein eL8 family.</text>
</comment>
<dbReference type="PROSITE" id="PS01082">
    <property type="entry name" value="RIBOSOMAL_L7AE"/>
    <property type="match status" value="1"/>
</dbReference>
<proteinExistence type="inferred from homology"/>
<dbReference type="InterPro" id="IPR002415">
    <property type="entry name" value="H/ACA_rnp_Nhp2-like"/>
</dbReference>
<dbReference type="GO" id="GO:0005743">
    <property type="term" value="C:mitochondrial inner membrane"/>
    <property type="evidence" value="ECO:0007669"/>
    <property type="project" value="UniProtKB-SubCell"/>
</dbReference>
<evidence type="ECO:0000259" key="14">
    <source>
        <dbReference type="Pfam" id="PF01248"/>
    </source>
</evidence>
<dbReference type="InterPro" id="IPR004205">
    <property type="entry name" value="Cyt_bc1_su8"/>
</dbReference>
<dbReference type="GO" id="GO:0045275">
    <property type="term" value="C:respiratory chain complex III"/>
    <property type="evidence" value="ECO:0007669"/>
    <property type="project" value="UniProtKB-UniRule"/>
</dbReference>
<keyword evidence="7 12" id="KW-0999">Mitochondrion inner membrane</keyword>
<evidence type="ECO:0000256" key="6">
    <source>
        <dbReference type="ARBA" id="ARBA00022692"/>
    </source>
</evidence>
<evidence type="ECO:0000256" key="10">
    <source>
        <dbReference type="ARBA" id="ARBA00023128"/>
    </source>
</evidence>
<evidence type="ECO:0000313" key="16">
    <source>
        <dbReference type="Proteomes" id="UP000566819"/>
    </source>
</evidence>
<dbReference type="PANTHER" id="PTHR12119">
    <property type="entry name" value="UBIQUINOL-CYTOCHROME C REDUCTASE COMPLEX UBIQUINONE-BINDING PROTEIN QP-C"/>
    <property type="match status" value="1"/>
</dbReference>
<dbReference type="Gene3D" id="3.30.1330.30">
    <property type="match status" value="1"/>
</dbReference>
<feature type="region of interest" description="Disordered" evidence="13">
    <location>
        <begin position="134"/>
        <end position="164"/>
    </location>
</feature>
<keyword evidence="16" id="KW-1185">Reference proteome</keyword>
<evidence type="ECO:0000256" key="3">
    <source>
        <dbReference type="ARBA" id="ARBA00007668"/>
    </source>
</evidence>
<dbReference type="GO" id="GO:0006122">
    <property type="term" value="P:mitochondrial electron transport, ubiquinol to cytochrome c"/>
    <property type="evidence" value="ECO:0007669"/>
    <property type="project" value="UniProtKB-UniRule"/>
</dbReference>
<evidence type="ECO:0000256" key="8">
    <source>
        <dbReference type="ARBA" id="ARBA00022982"/>
    </source>
</evidence>
<dbReference type="GO" id="GO:0042254">
    <property type="term" value="P:ribosome biogenesis"/>
    <property type="evidence" value="ECO:0007669"/>
    <property type="project" value="InterPro"/>
</dbReference>
<evidence type="ECO:0000256" key="2">
    <source>
        <dbReference type="ARBA" id="ARBA00007337"/>
    </source>
</evidence>
<comment type="subunit">
    <text evidence="12">Component of the ubiquinol-cytochrome c oxidoreductase (cytochrome b-c1 complex, complex III, CIII), a multisubunit enzyme composed of 3 respiratory subunits cytochrome b, cytochrome c1 and Rieske protein, 2 core protein subunits, and additional low-molecular weight protein subunits. The complex exists as an obligatory dimer and forms supercomplexes (SCs) in the inner mitochondrial membrane with cytochrome c oxidase (complex IV, CIV).</text>
</comment>
<evidence type="ECO:0000256" key="9">
    <source>
        <dbReference type="ARBA" id="ARBA00022989"/>
    </source>
</evidence>
<dbReference type="InterPro" id="IPR029064">
    <property type="entry name" value="Ribosomal_eL30-like_sf"/>
</dbReference>
<dbReference type="GO" id="GO:1990904">
    <property type="term" value="C:ribonucleoprotein complex"/>
    <property type="evidence" value="ECO:0007669"/>
    <property type="project" value="InterPro"/>
</dbReference>
<comment type="similarity">
    <text evidence="3 12">Belongs to the UQCRQ/QCR8 family.</text>
</comment>
<keyword evidence="9" id="KW-1133">Transmembrane helix</keyword>
<dbReference type="FunFam" id="3.30.1330.30:FF:000027">
    <property type="entry name" value="H/ACA ribonucleoprotein complex subunit 2"/>
    <property type="match status" value="1"/>
</dbReference>
<dbReference type="PANTHER" id="PTHR12119:SF2">
    <property type="entry name" value="CYTOCHROME B-C1 COMPLEX SUBUNIT 8"/>
    <property type="match status" value="1"/>
</dbReference>
<dbReference type="SUPFAM" id="SSF81508">
    <property type="entry name" value="Ubiquinone-binding protein QP-C of cytochrome bc1 complex (Ubiquinol-cytochrome c reductase)"/>
    <property type="match status" value="1"/>
</dbReference>
<dbReference type="PRINTS" id="PR00883">
    <property type="entry name" value="NUCLEARHMG"/>
</dbReference>
<evidence type="ECO:0000313" key="15">
    <source>
        <dbReference type="EMBL" id="KAF4634835.1"/>
    </source>
</evidence>
<keyword evidence="8 12" id="KW-0249">Electron transport</keyword>
<evidence type="ECO:0000256" key="7">
    <source>
        <dbReference type="ARBA" id="ARBA00022792"/>
    </source>
</evidence>
<evidence type="ECO:0000256" key="1">
    <source>
        <dbReference type="ARBA" id="ARBA00004434"/>
    </source>
</evidence>
<dbReference type="InterPro" id="IPR036642">
    <property type="entry name" value="Cyt_bc1_su8_sf"/>
</dbReference>
<dbReference type="Pfam" id="PF01248">
    <property type="entry name" value="Ribosomal_L7Ae"/>
    <property type="match status" value="1"/>
</dbReference>
<dbReference type="OrthoDB" id="6683853at2759"/>
<organism evidence="15 16">
    <name type="scientific">Cudoniella acicularis</name>
    <dbReference type="NCBI Taxonomy" id="354080"/>
    <lineage>
        <taxon>Eukaryota</taxon>
        <taxon>Fungi</taxon>
        <taxon>Dikarya</taxon>
        <taxon>Ascomycota</taxon>
        <taxon>Pezizomycotina</taxon>
        <taxon>Leotiomycetes</taxon>
        <taxon>Helotiales</taxon>
        <taxon>Tricladiaceae</taxon>
        <taxon>Cudoniella</taxon>
    </lineage>
</organism>
<dbReference type="Pfam" id="PF02939">
    <property type="entry name" value="UcrQ"/>
    <property type="match status" value="1"/>
</dbReference>
<sequence>MRPSQVLRSGGGDAPLGKYGKYLGTWGNMGSQTQKGVVSYALSANRQRPLAGAMNAAIFNVWRRFSHQVLYFAPPLLIAYFTMGWAIERNEYLNSKAGRLEFDLDKTTKFTTTLTARNSRIFLSQKWAKINPAPRIQAKKKRKKNAAKKMASRSQKKDKKSKLNEDNIAAAAAEVLSASDDVKEKVVVMKEVEVEKDVATKPVGALVPFANPLADEKVTKKVLKGVKKAAKNKTLKRGVKEVVKALRKSPMGAPSSIPGIVVLAADISPMDVISHIPVLCEDHNVPYIFVTSRAELGAAGNTKRPTSVVMVSEKSGKKEKEEGEEEFLEVYKDLLKVVEKEGRNVRV</sequence>
<keyword evidence="10 12" id="KW-0496">Mitochondrion</keyword>
<evidence type="ECO:0000256" key="5">
    <source>
        <dbReference type="ARBA" id="ARBA00022660"/>
    </source>
</evidence>
<dbReference type="EMBL" id="JAAMPI010000157">
    <property type="protein sequence ID" value="KAF4634835.1"/>
    <property type="molecule type" value="Genomic_DNA"/>
</dbReference>
<evidence type="ECO:0000256" key="11">
    <source>
        <dbReference type="ARBA" id="ARBA00023136"/>
    </source>
</evidence>
<comment type="subcellular location">
    <subcellularLocation>
        <location evidence="1 12">Mitochondrion inner membrane</location>
        <topology evidence="1 12">Single-pass membrane protein</topology>
    </subcellularLocation>
</comment>
<evidence type="ECO:0000256" key="12">
    <source>
        <dbReference type="RuleBase" id="RU368118"/>
    </source>
</evidence>
<dbReference type="GO" id="GO:0005730">
    <property type="term" value="C:nucleolus"/>
    <property type="evidence" value="ECO:0007669"/>
    <property type="project" value="InterPro"/>
</dbReference>
<keyword evidence="6" id="KW-0812">Transmembrane</keyword>